<dbReference type="PANTHER" id="PTHR43115">
    <property type="entry name" value="DEHYDROGENASE/REDUCTASE SDR FAMILY MEMBER 11"/>
    <property type="match status" value="1"/>
</dbReference>
<dbReference type="Proteomes" id="UP001310594">
    <property type="component" value="Unassembled WGS sequence"/>
</dbReference>
<protein>
    <submittedName>
        <fullName evidence="3">Uncharacterized protein</fullName>
    </submittedName>
</protein>
<dbReference type="Pfam" id="PF00106">
    <property type="entry name" value="adh_short"/>
    <property type="match status" value="1"/>
</dbReference>
<keyword evidence="2" id="KW-0560">Oxidoreductase</keyword>
<dbReference type="CDD" id="cd05233">
    <property type="entry name" value="SDR_c"/>
    <property type="match status" value="1"/>
</dbReference>
<evidence type="ECO:0000256" key="2">
    <source>
        <dbReference type="ARBA" id="ARBA00023002"/>
    </source>
</evidence>
<evidence type="ECO:0000256" key="1">
    <source>
        <dbReference type="ARBA" id="ARBA00006484"/>
    </source>
</evidence>
<dbReference type="PRINTS" id="PR00081">
    <property type="entry name" value="GDHRDH"/>
</dbReference>
<comment type="caution">
    <text evidence="3">The sequence shown here is derived from an EMBL/GenBank/DDBJ whole genome shotgun (WGS) entry which is preliminary data.</text>
</comment>
<dbReference type="Gene3D" id="3.40.50.720">
    <property type="entry name" value="NAD(P)-binding Rossmann-like Domain"/>
    <property type="match status" value="1"/>
</dbReference>
<dbReference type="EMBL" id="JAVRQU010000002">
    <property type="protein sequence ID" value="KAK5706327.1"/>
    <property type="molecule type" value="Genomic_DNA"/>
</dbReference>
<dbReference type="GO" id="GO:0016491">
    <property type="term" value="F:oxidoreductase activity"/>
    <property type="evidence" value="ECO:0007669"/>
    <property type="project" value="UniProtKB-KW"/>
</dbReference>
<organism evidence="3 4">
    <name type="scientific">Elasticomyces elasticus</name>
    <dbReference type="NCBI Taxonomy" id="574655"/>
    <lineage>
        <taxon>Eukaryota</taxon>
        <taxon>Fungi</taxon>
        <taxon>Dikarya</taxon>
        <taxon>Ascomycota</taxon>
        <taxon>Pezizomycotina</taxon>
        <taxon>Dothideomycetes</taxon>
        <taxon>Dothideomycetidae</taxon>
        <taxon>Mycosphaerellales</taxon>
        <taxon>Teratosphaeriaceae</taxon>
        <taxon>Elasticomyces</taxon>
    </lineage>
</organism>
<name>A0AAN7WQC3_9PEZI</name>
<dbReference type="InterPro" id="IPR002347">
    <property type="entry name" value="SDR_fam"/>
</dbReference>
<dbReference type="AlphaFoldDB" id="A0AAN7WQC3"/>
<dbReference type="PANTHER" id="PTHR43115:SF4">
    <property type="entry name" value="DEHYDROGENASE_REDUCTASE SDR FAMILY MEMBER 11"/>
    <property type="match status" value="1"/>
</dbReference>
<evidence type="ECO:0000313" key="3">
    <source>
        <dbReference type="EMBL" id="KAK5706327.1"/>
    </source>
</evidence>
<gene>
    <name evidence="3" type="ORF">LTR97_001315</name>
</gene>
<accession>A0AAN7WQC3</accession>
<dbReference type="SUPFAM" id="SSF51735">
    <property type="entry name" value="NAD(P)-binding Rossmann-fold domains"/>
    <property type="match status" value="1"/>
</dbReference>
<evidence type="ECO:0000313" key="4">
    <source>
        <dbReference type="Proteomes" id="UP001310594"/>
    </source>
</evidence>
<proteinExistence type="inferred from homology"/>
<sequence>MGTWDDTGAAGIAGFLSSNAHDIYPAIDPSKVQLPKPYVVCIVGASRGIGAGIAHAYAHAGASGLVLASRRVSGLEQVAAECRKINPKVRIEIVACDITSDSSVQALASKTKSTFGRLDVCVVNSGYTGPIEAKVTETPTEDFINASNVNYVGTFLTAKYFIPLLLATEGGAKALIAVGTLAAFMVKGMIANPHYNVSKAAQLRLMETIHEEYSSEGLAAYTIHPGGVLTEMVKAAVPEAVHAYCLDSTELAGGFCVWLSKDQSHEWLSGRFASANWDADELDAKKDVVLKKNLLRFTVDV</sequence>
<comment type="similarity">
    <text evidence="1">Belongs to the short-chain dehydrogenases/reductases (SDR) family.</text>
</comment>
<reference evidence="3" key="1">
    <citation type="submission" date="2023-08" db="EMBL/GenBank/DDBJ databases">
        <title>Black Yeasts Isolated from many extreme environments.</title>
        <authorList>
            <person name="Coleine C."/>
            <person name="Stajich J.E."/>
            <person name="Selbmann L."/>
        </authorList>
    </citation>
    <scope>NUCLEOTIDE SEQUENCE</scope>
    <source>
        <strain evidence="3">CCFEE 5810</strain>
    </source>
</reference>
<dbReference type="InterPro" id="IPR036291">
    <property type="entry name" value="NAD(P)-bd_dom_sf"/>
</dbReference>